<organism evidence="3 4">
    <name type="scientific">Aliarcobacter cryaerophilus</name>
    <dbReference type="NCBI Taxonomy" id="28198"/>
    <lineage>
        <taxon>Bacteria</taxon>
        <taxon>Pseudomonadati</taxon>
        <taxon>Campylobacterota</taxon>
        <taxon>Epsilonproteobacteria</taxon>
        <taxon>Campylobacterales</taxon>
        <taxon>Arcobacteraceae</taxon>
        <taxon>Aliarcobacter</taxon>
    </lineage>
</organism>
<dbReference type="InterPro" id="IPR011010">
    <property type="entry name" value="DNA_brk_join_enz"/>
</dbReference>
<accession>A0A7G9LKP5</accession>
<dbReference type="InterPro" id="IPR010998">
    <property type="entry name" value="Integrase_recombinase_N"/>
</dbReference>
<name>A0A7G9LKP5_9BACT</name>
<dbReference type="SUPFAM" id="SSF56349">
    <property type="entry name" value="DNA breaking-rejoining enzymes"/>
    <property type="match status" value="1"/>
</dbReference>
<dbReference type="EMBL" id="CP060693">
    <property type="protein sequence ID" value="QNM89194.1"/>
    <property type="molecule type" value="Genomic_DNA"/>
</dbReference>
<dbReference type="RefSeq" id="WP_187473811.1">
    <property type="nucleotide sequence ID" value="NZ_CP060693.1"/>
</dbReference>
<keyword evidence="1" id="KW-0238">DNA-binding</keyword>
<dbReference type="GO" id="GO:0003677">
    <property type="term" value="F:DNA binding"/>
    <property type="evidence" value="ECO:0007669"/>
    <property type="project" value="UniProtKB-KW"/>
</dbReference>
<protein>
    <recommendedName>
        <fullName evidence="2">Integrase SAM-like N-terminal domain-containing protein</fullName>
    </recommendedName>
</protein>
<gene>
    <name evidence="3" type="ORF">HOO34_05735</name>
</gene>
<dbReference type="GO" id="GO:0015074">
    <property type="term" value="P:DNA integration"/>
    <property type="evidence" value="ECO:0007669"/>
    <property type="project" value="InterPro"/>
</dbReference>
<dbReference type="Gene3D" id="1.10.150.130">
    <property type="match status" value="1"/>
</dbReference>
<evidence type="ECO:0000313" key="4">
    <source>
        <dbReference type="Proteomes" id="UP000515842"/>
    </source>
</evidence>
<dbReference type="AlphaFoldDB" id="A0A7G9LKP5"/>
<dbReference type="Proteomes" id="UP000515842">
    <property type="component" value="Chromosome"/>
</dbReference>
<reference evidence="3 4" key="1">
    <citation type="journal article" date="2020" name="Front. Microbiol.">
        <title>Genomic Analysis and Antimicrobial Resistance of Aliarcobacter cryaerophilus Strains From German Water Poultry.</title>
        <authorList>
            <person name="Muller E."/>
            <person name="Hotzel H."/>
            <person name="Ahlers C."/>
            <person name="Hanel I."/>
            <person name="Tomaso H."/>
            <person name="Abdel-Glil M.Y."/>
        </authorList>
    </citation>
    <scope>NUCLEOTIDE SEQUENCE [LARGE SCALE GENOMIC DNA]</scope>
    <source>
        <strain evidence="3 4">16CS1285-4</strain>
    </source>
</reference>
<proteinExistence type="predicted"/>
<dbReference type="Pfam" id="PF14659">
    <property type="entry name" value="Phage_int_SAM_3"/>
    <property type="match status" value="1"/>
</dbReference>
<dbReference type="InterPro" id="IPR004107">
    <property type="entry name" value="Integrase_SAM-like_N"/>
</dbReference>
<evidence type="ECO:0000259" key="2">
    <source>
        <dbReference type="Pfam" id="PF14659"/>
    </source>
</evidence>
<feature type="domain" description="Integrase SAM-like N-terminal" evidence="2">
    <location>
        <begin position="80"/>
        <end position="135"/>
    </location>
</feature>
<sequence>MAKNIRFIYTDIKFTIKERYNKWWLDFYLPDGKRIRKSTELSSNQQNLTIIKRQIIPDIIIGLGKEPVEELQESKEWILDDFADEYFELHSTQIREHTNEKNKQHYKNHVSSYFGKRLISSLTPIELEKWQNRLLLKYRHLTRIMQ</sequence>
<evidence type="ECO:0000256" key="1">
    <source>
        <dbReference type="ARBA" id="ARBA00023125"/>
    </source>
</evidence>
<evidence type="ECO:0000313" key="3">
    <source>
        <dbReference type="EMBL" id="QNM89194.1"/>
    </source>
</evidence>